<dbReference type="KEGG" id="afx:JZ786_04395"/>
<gene>
    <name evidence="1" type="ORF">JZ786_04395</name>
</gene>
<reference evidence="1 2" key="1">
    <citation type="submission" date="2021-02" db="EMBL/GenBank/DDBJ databases">
        <title>Alicyclobacillus curvatus sp. nov. and Alicyclobacillus mengziensis sp. nov., two acidophilic bacteria isolated from acid mine drainage.</title>
        <authorList>
            <person name="Huang Y."/>
        </authorList>
    </citation>
    <scope>NUCLEOTIDE SEQUENCE [LARGE SCALE GENOMIC DNA]</scope>
    <source>
        <strain evidence="1 2">S30H14</strain>
    </source>
</reference>
<dbReference type="RefSeq" id="WP_206657578.1">
    <property type="nucleotide sequence ID" value="NZ_CP071182.1"/>
</dbReference>
<dbReference type="Proteomes" id="UP000663505">
    <property type="component" value="Chromosome"/>
</dbReference>
<dbReference type="EMBL" id="CP071182">
    <property type="protein sequence ID" value="QSO48242.1"/>
    <property type="molecule type" value="Genomic_DNA"/>
</dbReference>
<dbReference type="Gene3D" id="3.40.50.300">
    <property type="entry name" value="P-loop containing nucleotide triphosphate hydrolases"/>
    <property type="match status" value="1"/>
</dbReference>
<name>A0A9X7Z7C1_9BACL</name>
<accession>A0A9X7Z7C1</accession>
<evidence type="ECO:0000313" key="1">
    <source>
        <dbReference type="EMBL" id="QSO48242.1"/>
    </source>
</evidence>
<evidence type="ECO:0000313" key="2">
    <source>
        <dbReference type="Proteomes" id="UP000663505"/>
    </source>
</evidence>
<proteinExistence type="predicted"/>
<dbReference type="InterPro" id="IPR027417">
    <property type="entry name" value="P-loop_NTPase"/>
</dbReference>
<keyword evidence="2" id="KW-1185">Reference proteome</keyword>
<protein>
    <submittedName>
        <fullName evidence="1">Uncharacterized protein</fullName>
    </submittedName>
</protein>
<dbReference type="AlphaFoldDB" id="A0A9X7Z7C1"/>
<dbReference type="SUPFAM" id="SSF52540">
    <property type="entry name" value="P-loop containing nucleoside triphosphate hydrolases"/>
    <property type="match status" value="1"/>
</dbReference>
<organism evidence="1 2">
    <name type="scientific">Alicyclobacillus mengziensis</name>
    <dbReference type="NCBI Taxonomy" id="2931921"/>
    <lineage>
        <taxon>Bacteria</taxon>
        <taxon>Bacillati</taxon>
        <taxon>Bacillota</taxon>
        <taxon>Bacilli</taxon>
        <taxon>Bacillales</taxon>
        <taxon>Alicyclobacillaceae</taxon>
        <taxon>Alicyclobacillus</taxon>
    </lineage>
</organism>
<sequence length="271" mass="30003">MQVYGLFGESGSGKSYTAQHIAQVLAADWIIDDGLLIWRGHIIAGESAKFEKTKMAAVKRAIFTDATHKQDVREALHKLPADGTVLVIGTSQKMIQLICTNLRLIGPINWIAIEDMIGGDEIRLAQNLRQYGMHAIPINEAKIQETRMGRLLAHIRFAPRVSPESQISLARTIVNPPFAGGAIHIHPRAIRESILYLIAEQNHPFRVDKISVNFGDVPLLHLRVRALYGLPIHQGAPKLLASVRNYLSNFLGLSLVHVELVVVGLFFPAQV</sequence>